<gene>
    <name evidence="1" type="ORF">OCTVUL_1B005818</name>
</gene>
<accession>A0AA36B992</accession>
<keyword evidence="2" id="KW-1185">Reference proteome</keyword>
<proteinExistence type="predicted"/>
<dbReference type="EMBL" id="OX597824">
    <property type="protein sequence ID" value="CAI9729924.1"/>
    <property type="molecule type" value="Genomic_DNA"/>
</dbReference>
<evidence type="ECO:0000313" key="1">
    <source>
        <dbReference type="EMBL" id="CAI9729924.1"/>
    </source>
</evidence>
<evidence type="ECO:0000313" key="2">
    <source>
        <dbReference type="Proteomes" id="UP001162480"/>
    </source>
</evidence>
<protein>
    <submittedName>
        <fullName evidence="1">Uncharacterized protein</fullName>
    </submittedName>
</protein>
<reference evidence="1" key="1">
    <citation type="submission" date="2023-08" db="EMBL/GenBank/DDBJ databases">
        <authorList>
            <person name="Alioto T."/>
            <person name="Alioto T."/>
            <person name="Gomez Garrido J."/>
        </authorList>
    </citation>
    <scope>NUCLEOTIDE SEQUENCE</scope>
</reference>
<sequence>MCQEKVIQQCNEKGSSKGKVDEKFNCCKKVFSSHIGIHQGKVCQKEVIQQHRLKIQKTCSQNLLEGSHSKGHSIGESEQPGKEIGMKRPKIKWVKANEELAIRNLMMSVFYTSIHIHRQVSHNH</sequence>
<dbReference type="AlphaFoldDB" id="A0AA36B992"/>
<name>A0AA36B992_OCTVU</name>
<dbReference type="Proteomes" id="UP001162480">
    <property type="component" value="Chromosome 11"/>
</dbReference>
<organism evidence="1 2">
    <name type="scientific">Octopus vulgaris</name>
    <name type="common">Common octopus</name>
    <dbReference type="NCBI Taxonomy" id="6645"/>
    <lineage>
        <taxon>Eukaryota</taxon>
        <taxon>Metazoa</taxon>
        <taxon>Spiralia</taxon>
        <taxon>Lophotrochozoa</taxon>
        <taxon>Mollusca</taxon>
        <taxon>Cephalopoda</taxon>
        <taxon>Coleoidea</taxon>
        <taxon>Octopodiformes</taxon>
        <taxon>Octopoda</taxon>
        <taxon>Incirrata</taxon>
        <taxon>Octopodidae</taxon>
        <taxon>Octopus</taxon>
    </lineage>
</organism>